<dbReference type="PANTHER" id="PTHR30561:SF1">
    <property type="entry name" value="MULTIDRUG TRANSPORTER EMRE"/>
    <property type="match status" value="1"/>
</dbReference>
<protein>
    <recommendedName>
        <fullName evidence="9">QacE family quaternary ammonium compound efflux SMR transporter</fullName>
    </recommendedName>
</protein>
<evidence type="ECO:0000256" key="4">
    <source>
        <dbReference type="ARBA" id="ARBA00022692"/>
    </source>
</evidence>
<evidence type="ECO:0000256" key="2">
    <source>
        <dbReference type="ARBA" id="ARBA00022448"/>
    </source>
</evidence>
<dbReference type="Pfam" id="PF00893">
    <property type="entry name" value="Multi_Drug_Res"/>
    <property type="match status" value="1"/>
</dbReference>
<keyword evidence="3" id="KW-1003">Cell membrane</keyword>
<dbReference type="GO" id="GO:0022857">
    <property type="term" value="F:transmembrane transporter activity"/>
    <property type="evidence" value="ECO:0007669"/>
    <property type="project" value="InterPro"/>
</dbReference>
<dbReference type="InterPro" id="IPR000390">
    <property type="entry name" value="Small_drug/metabolite_transptr"/>
</dbReference>
<gene>
    <name evidence="8" type="ORF">METZ01_LOCUS303431</name>
</gene>
<organism evidence="8">
    <name type="scientific">marine metagenome</name>
    <dbReference type="NCBI Taxonomy" id="408172"/>
    <lineage>
        <taxon>unclassified sequences</taxon>
        <taxon>metagenomes</taxon>
        <taxon>ecological metagenomes</taxon>
    </lineage>
</organism>
<sequence length="108" mass="11620">MAYLHLTFAIITEVIGTSALKASKEFTQLVPSLVVVLSYGVSFYFLTLALKAIPIGVAYAIWAGVGIALISVAGVILYREVLDWPAVLGIFFIMIGVVLIRLFSNAQA</sequence>
<proteinExistence type="predicted"/>
<keyword evidence="2" id="KW-0813">Transport</keyword>
<keyword evidence="4 7" id="KW-0812">Transmembrane</keyword>
<keyword evidence="6 7" id="KW-0472">Membrane</keyword>
<keyword evidence="5 7" id="KW-1133">Transmembrane helix</keyword>
<comment type="subcellular location">
    <subcellularLocation>
        <location evidence="1">Cell membrane</location>
        <topology evidence="1">Multi-pass membrane protein</topology>
    </subcellularLocation>
</comment>
<dbReference type="Gene3D" id="1.10.3730.20">
    <property type="match status" value="1"/>
</dbReference>
<evidence type="ECO:0008006" key="9">
    <source>
        <dbReference type="Google" id="ProtNLM"/>
    </source>
</evidence>
<evidence type="ECO:0000256" key="1">
    <source>
        <dbReference type="ARBA" id="ARBA00004651"/>
    </source>
</evidence>
<dbReference type="InterPro" id="IPR037185">
    <property type="entry name" value="EmrE-like"/>
</dbReference>
<evidence type="ECO:0000256" key="7">
    <source>
        <dbReference type="SAM" id="Phobius"/>
    </source>
</evidence>
<dbReference type="PANTHER" id="PTHR30561">
    <property type="entry name" value="SMR FAMILY PROTON-DEPENDENT DRUG EFFLUX TRANSPORTER SUGE"/>
    <property type="match status" value="1"/>
</dbReference>
<evidence type="ECO:0000256" key="6">
    <source>
        <dbReference type="ARBA" id="ARBA00023136"/>
    </source>
</evidence>
<reference evidence="8" key="1">
    <citation type="submission" date="2018-05" db="EMBL/GenBank/DDBJ databases">
        <authorList>
            <person name="Lanie J.A."/>
            <person name="Ng W.-L."/>
            <person name="Kazmierczak K.M."/>
            <person name="Andrzejewski T.M."/>
            <person name="Davidsen T.M."/>
            <person name="Wayne K.J."/>
            <person name="Tettelin H."/>
            <person name="Glass J.I."/>
            <person name="Rusch D."/>
            <person name="Podicherti R."/>
            <person name="Tsui H.-C.T."/>
            <person name="Winkler M.E."/>
        </authorList>
    </citation>
    <scope>NUCLEOTIDE SEQUENCE</scope>
</reference>
<evidence type="ECO:0000256" key="5">
    <source>
        <dbReference type="ARBA" id="ARBA00022989"/>
    </source>
</evidence>
<dbReference type="InterPro" id="IPR045324">
    <property type="entry name" value="Small_multidrug_res"/>
</dbReference>
<feature type="transmembrane region" description="Helical" evidence="7">
    <location>
        <begin position="29"/>
        <end position="50"/>
    </location>
</feature>
<dbReference type="AlphaFoldDB" id="A0A382MS35"/>
<dbReference type="FunFam" id="1.10.3730.20:FF:000001">
    <property type="entry name" value="Quaternary ammonium compound resistance transporter SugE"/>
    <property type="match status" value="1"/>
</dbReference>
<evidence type="ECO:0000256" key="3">
    <source>
        <dbReference type="ARBA" id="ARBA00022475"/>
    </source>
</evidence>
<accession>A0A382MS35</accession>
<feature type="transmembrane region" description="Helical" evidence="7">
    <location>
        <begin position="84"/>
        <end position="103"/>
    </location>
</feature>
<dbReference type="SUPFAM" id="SSF103481">
    <property type="entry name" value="Multidrug resistance efflux transporter EmrE"/>
    <property type="match status" value="1"/>
</dbReference>
<evidence type="ECO:0000313" key="8">
    <source>
        <dbReference type="EMBL" id="SVC50577.1"/>
    </source>
</evidence>
<dbReference type="EMBL" id="UINC01094923">
    <property type="protein sequence ID" value="SVC50577.1"/>
    <property type="molecule type" value="Genomic_DNA"/>
</dbReference>
<feature type="transmembrane region" description="Helical" evidence="7">
    <location>
        <begin position="57"/>
        <end position="78"/>
    </location>
</feature>
<name>A0A382MS35_9ZZZZ</name>
<dbReference type="GO" id="GO:0005886">
    <property type="term" value="C:plasma membrane"/>
    <property type="evidence" value="ECO:0007669"/>
    <property type="project" value="UniProtKB-SubCell"/>
</dbReference>